<protein>
    <submittedName>
        <fullName evidence="1">Uncharacterized protein</fullName>
    </submittedName>
</protein>
<dbReference type="GeneID" id="41979256"/>
<dbReference type="RefSeq" id="XP_031000022.1">
    <property type="nucleotide sequence ID" value="XM_031134579.1"/>
</dbReference>
<evidence type="ECO:0000313" key="1">
    <source>
        <dbReference type="EMBL" id="TPX18311.1"/>
    </source>
</evidence>
<accession>A0A507BM93</accession>
<name>A0A507BM93_9PEZI</name>
<sequence>MTASIPIASYGNNSEVAQAVRASLLPDYDVVHITLTLQAALSELPALVAGDTSAPPSSGLGSNAAAPEAERRVPRAVIFGGGLPEEEIRQVSEAVLGEGGKNKMKEGEGEADGGVRIVVVRREDVLAKGVEGPNAEVIGEILREKLAGL</sequence>
<reference evidence="1 2" key="1">
    <citation type="submission" date="2019-06" db="EMBL/GenBank/DDBJ databases">
        <title>Draft genome sequence of the filamentous fungus Phialemoniopsis curvata isolated from diesel fuel.</title>
        <authorList>
            <person name="Varaljay V.A."/>
            <person name="Lyon W.J."/>
            <person name="Crouch A.L."/>
            <person name="Drake C.E."/>
            <person name="Hollomon J.M."/>
            <person name="Nadeau L.J."/>
            <person name="Nunn H.S."/>
            <person name="Stevenson B.S."/>
            <person name="Bojanowski C.L."/>
            <person name="Crookes-Goodson W.J."/>
        </authorList>
    </citation>
    <scope>NUCLEOTIDE SEQUENCE [LARGE SCALE GENOMIC DNA]</scope>
    <source>
        <strain evidence="1 2">D216</strain>
    </source>
</reference>
<dbReference type="EMBL" id="SKBQ01000119">
    <property type="protein sequence ID" value="TPX18311.1"/>
    <property type="molecule type" value="Genomic_DNA"/>
</dbReference>
<organism evidence="1 2">
    <name type="scientific">Thyridium curvatum</name>
    <dbReference type="NCBI Taxonomy" id="1093900"/>
    <lineage>
        <taxon>Eukaryota</taxon>
        <taxon>Fungi</taxon>
        <taxon>Dikarya</taxon>
        <taxon>Ascomycota</taxon>
        <taxon>Pezizomycotina</taxon>
        <taxon>Sordariomycetes</taxon>
        <taxon>Sordariomycetidae</taxon>
        <taxon>Thyridiales</taxon>
        <taxon>Thyridiaceae</taxon>
        <taxon>Thyridium</taxon>
    </lineage>
</organism>
<dbReference type="OrthoDB" id="3649348at2759"/>
<proteinExistence type="predicted"/>
<gene>
    <name evidence="1" type="ORF">E0L32_011809</name>
</gene>
<keyword evidence="2" id="KW-1185">Reference proteome</keyword>
<dbReference type="InParanoid" id="A0A507BM93"/>
<evidence type="ECO:0000313" key="2">
    <source>
        <dbReference type="Proteomes" id="UP000319257"/>
    </source>
</evidence>
<dbReference type="Proteomes" id="UP000319257">
    <property type="component" value="Unassembled WGS sequence"/>
</dbReference>
<comment type="caution">
    <text evidence="1">The sequence shown here is derived from an EMBL/GenBank/DDBJ whole genome shotgun (WGS) entry which is preliminary data.</text>
</comment>
<dbReference type="AlphaFoldDB" id="A0A507BM93"/>